<organism evidence="1 2">
    <name type="scientific">Phascolomyces articulosus</name>
    <dbReference type="NCBI Taxonomy" id="60185"/>
    <lineage>
        <taxon>Eukaryota</taxon>
        <taxon>Fungi</taxon>
        <taxon>Fungi incertae sedis</taxon>
        <taxon>Mucoromycota</taxon>
        <taxon>Mucoromycotina</taxon>
        <taxon>Mucoromycetes</taxon>
        <taxon>Mucorales</taxon>
        <taxon>Lichtheimiaceae</taxon>
        <taxon>Phascolomyces</taxon>
    </lineage>
</organism>
<evidence type="ECO:0000313" key="1">
    <source>
        <dbReference type="EMBL" id="KAI9261628.1"/>
    </source>
</evidence>
<dbReference type="Proteomes" id="UP001209540">
    <property type="component" value="Unassembled WGS sequence"/>
</dbReference>
<keyword evidence="2" id="KW-1185">Reference proteome</keyword>
<name>A0AAD5KCE6_9FUNG</name>
<evidence type="ECO:0000313" key="2">
    <source>
        <dbReference type="Proteomes" id="UP001209540"/>
    </source>
</evidence>
<reference evidence="1" key="1">
    <citation type="journal article" date="2022" name="IScience">
        <title>Evolution of zygomycete secretomes and the origins of terrestrial fungal ecologies.</title>
        <authorList>
            <person name="Chang Y."/>
            <person name="Wang Y."/>
            <person name="Mondo S."/>
            <person name="Ahrendt S."/>
            <person name="Andreopoulos W."/>
            <person name="Barry K."/>
            <person name="Beard J."/>
            <person name="Benny G.L."/>
            <person name="Blankenship S."/>
            <person name="Bonito G."/>
            <person name="Cuomo C."/>
            <person name="Desiro A."/>
            <person name="Gervers K.A."/>
            <person name="Hundley H."/>
            <person name="Kuo A."/>
            <person name="LaButti K."/>
            <person name="Lang B.F."/>
            <person name="Lipzen A."/>
            <person name="O'Donnell K."/>
            <person name="Pangilinan J."/>
            <person name="Reynolds N."/>
            <person name="Sandor L."/>
            <person name="Smith M.E."/>
            <person name="Tsang A."/>
            <person name="Grigoriev I.V."/>
            <person name="Stajich J.E."/>
            <person name="Spatafora J.W."/>
        </authorList>
    </citation>
    <scope>NUCLEOTIDE SEQUENCE</scope>
    <source>
        <strain evidence="1">RSA 2281</strain>
    </source>
</reference>
<sequence length="182" mass="21150">LTKLLTQPNNNIRLKACRPRIGIDPTLWLPMTTRERSRVIRWRIGFLPGKPTRCWCAQDNSLTTIAHLTACFHLHLELEVPPNSNIDPISYVLNKLLKNPPKEPHRQEYWSRIWPELCAILYNIDSCCHPDEDFTPSKDPDPGRLLLKWIQSANKNPFDRFSQRHQNLNSLGNDSQSLYEAS</sequence>
<proteinExistence type="predicted"/>
<gene>
    <name evidence="1" type="ORF">BDA99DRAFT_439312</name>
</gene>
<feature type="non-terminal residue" evidence="1">
    <location>
        <position position="1"/>
    </location>
</feature>
<dbReference type="AlphaFoldDB" id="A0AAD5KCE6"/>
<protein>
    <submittedName>
        <fullName evidence="1">Uncharacterized protein</fullName>
    </submittedName>
</protein>
<dbReference type="EMBL" id="JAIXMP010000015">
    <property type="protein sequence ID" value="KAI9261628.1"/>
    <property type="molecule type" value="Genomic_DNA"/>
</dbReference>
<reference evidence="1" key="2">
    <citation type="submission" date="2023-02" db="EMBL/GenBank/DDBJ databases">
        <authorList>
            <consortium name="DOE Joint Genome Institute"/>
            <person name="Mondo S.J."/>
            <person name="Chang Y."/>
            <person name="Wang Y."/>
            <person name="Ahrendt S."/>
            <person name="Andreopoulos W."/>
            <person name="Barry K."/>
            <person name="Beard J."/>
            <person name="Benny G.L."/>
            <person name="Blankenship S."/>
            <person name="Bonito G."/>
            <person name="Cuomo C."/>
            <person name="Desiro A."/>
            <person name="Gervers K.A."/>
            <person name="Hundley H."/>
            <person name="Kuo A."/>
            <person name="LaButti K."/>
            <person name="Lang B.F."/>
            <person name="Lipzen A."/>
            <person name="O'Donnell K."/>
            <person name="Pangilinan J."/>
            <person name="Reynolds N."/>
            <person name="Sandor L."/>
            <person name="Smith M.W."/>
            <person name="Tsang A."/>
            <person name="Grigoriev I.V."/>
            <person name="Stajich J.E."/>
            <person name="Spatafora J.W."/>
        </authorList>
    </citation>
    <scope>NUCLEOTIDE SEQUENCE</scope>
    <source>
        <strain evidence="1">RSA 2281</strain>
    </source>
</reference>
<comment type="caution">
    <text evidence="1">The sequence shown here is derived from an EMBL/GenBank/DDBJ whole genome shotgun (WGS) entry which is preliminary data.</text>
</comment>
<accession>A0AAD5KCE6</accession>